<proteinExistence type="predicted"/>
<dbReference type="InterPro" id="IPR012337">
    <property type="entry name" value="RNaseH-like_sf"/>
</dbReference>
<feature type="region of interest" description="Disordered" evidence="3">
    <location>
        <begin position="185"/>
        <end position="238"/>
    </location>
</feature>
<keyword evidence="6" id="KW-1185">Reference proteome</keyword>
<organism evidence="5 6">
    <name type="scientific">Hibiscus syriacus</name>
    <name type="common">Rose of Sharon</name>
    <dbReference type="NCBI Taxonomy" id="106335"/>
    <lineage>
        <taxon>Eukaryota</taxon>
        <taxon>Viridiplantae</taxon>
        <taxon>Streptophyta</taxon>
        <taxon>Embryophyta</taxon>
        <taxon>Tracheophyta</taxon>
        <taxon>Spermatophyta</taxon>
        <taxon>Magnoliopsida</taxon>
        <taxon>eudicotyledons</taxon>
        <taxon>Gunneridae</taxon>
        <taxon>Pentapetalae</taxon>
        <taxon>rosids</taxon>
        <taxon>malvids</taxon>
        <taxon>Malvales</taxon>
        <taxon>Malvaceae</taxon>
        <taxon>Malvoideae</taxon>
        <taxon>Hibiscus</taxon>
    </lineage>
</organism>
<dbReference type="InterPro" id="IPR001584">
    <property type="entry name" value="Integrase_cat-core"/>
</dbReference>
<evidence type="ECO:0000313" key="5">
    <source>
        <dbReference type="EMBL" id="KAE8732649.1"/>
    </source>
</evidence>
<dbReference type="GO" id="GO:0003676">
    <property type="term" value="F:nucleic acid binding"/>
    <property type="evidence" value="ECO:0007669"/>
    <property type="project" value="InterPro"/>
</dbReference>
<dbReference type="GO" id="GO:0016787">
    <property type="term" value="F:hydrolase activity"/>
    <property type="evidence" value="ECO:0007669"/>
    <property type="project" value="UniProtKB-KW"/>
</dbReference>
<dbReference type="Proteomes" id="UP000436088">
    <property type="component" value="Unassembled WGS sequence"/>
</dbReference>
<name>A0A6A3CZW7_HIBSY</name>
<dbReference type="InterPro" id="IPR036397">
    <property type="entry name" value="RNaseH_sf"/>
</dbReference>
<dbReference type="Pfam" id="PF25597">
    <property type="entry name" value="SH3_retrovirus"/>
    <property type="match status" value="1"/>
</dbReference>
<accession>A0A6A3CZW7</accession>
<dbReference type="InterPro" id="IPR039537">
    <property type="entry name" value="Retrotran_Ty1/copia-like"/>
</dbReference>
<protein>
    <recommendedName>
        <fullName evidence="4">Integrase catalytic domain-containing protein</fullName>
    </recommendedName>
</protein>
<dbReference type="SUPFAM" id="SSF53098">
    <property type="entry name" value="Ribonuclease H-like"/>
    <property type="match status" value="1"/>
</dbReference>
<dbReference type="InterPro" id="IPR013103">
    <property type="entry name" value="RVT_2"/>
</dbReference>
<dbReference type="InterPro" id="IPR043502">
    <property type="entry name" value="DNA/RNA_pol_sf"/>
</dbReference>
<evidence type="ECO:0000313" key="6">
    <source>
        <dbReference type="Proteomes" id="UP000436088"/>
    </source>
</evidence>
<dbReference type="EMBL" id="VEPZ02000141">
    <property type="protein sequence ID" value="KAE8732649.1"/>
    <property type="molecule type" value="Genomic_DNA"/>
</dbReference>
<dbReference type="Pfam" id="PF14223">
    <property type="entry name" value="Retrotran_gag_2"/>
    <property type="match status" value="2"/>
</dbReference>
<sequence length="900" mass="103383">MASDSFVQPSIPRFDGHYDHWSMLMENFLRSKEYWQVVSMGIPESGTSATDAQRLEIDALKLKDLNAKNYLFQAIDRSTLETILCKDTPKDIWDSMKKKFQGSTRARRQTMVIVSKMRTFGEKIEDVVVVKKILRSLIPKFNYVVCSIEESKDLDLLSIDELQGSLLVHERKLVQQNNAELALKVSSDHSIKGNGGRKSNGHNDRGRGRGRSRGRGRGNYGHRQNSGNQSNERARRHGTSLSDQMQLWHFRYGHLGFGGLQTLKWKNMVVGLPQFSCPTNVCEECVLSKQHRESFPKGKSERARNLLEIVHSDICGPINPISNGGKCYLITFIDDLSRKIWVDFLQEKSEALTAFKRFKAIVEKEVGHSIQVLRTDHGGEYNSHDFTQFCEEHGIKRQLTAAYTPQQNGVSERKNRTIFNMVRSLLQRSKVPKSFWPEAVNWSIHILNRSPTFSVRNMTLEEAWSGRRPDVSHFRIFGCIAYAHVPDQKRKKLEDKGEKCIFLGVSECTKAFKLYNPRLRKLSSVVMRLNNQNGKKEMDDEIAAIERNKTWELTKLPKGHKTIDVKWVYKMKLKETGEVDKCKARLVAKGYSQEFGIDYKEVFARVVRHDTIRLVIALAAQNSWPIFQLDVKSAFLHGDLSEQTMLDKFKKSMMTEFNMSDLGRMRYFLGVEVAQSDAGIFISQRKYVQEILKNFKWRTAIRLIHGTSKGNASSSRKKILRYLQGTIDYGILYKKAEKSDLIGFTDSDYARDQDDRKSTSGYVFMLGSGAVSWSSRKQPIVTLSTTEAELVAASTCVCQAIWMRKLLEEVHFKQKGPTIIYCDNSSTIKLSKNPILHGRSKHIDFRYHFLRDRVNYEEIDMVYCRSEDQIADIFTKALKLATFQKLQQMLGVCKMTNAWS</sequence>
<dbReference type="InterPro" id="IPR057670">
    <property type="entry name" value="SH3_retrovirus"/>
</dbReference>
<dbReference type="PANTHER" id="PTHR42648">
    <property type="entry name" value="TRANSPOSASE, PUTATIVE-RELATED"/>
    <property type="match status" value="1"/>
</dbReference>
<dbReference type="GO" id="GO:0015074">
    <property type="term" value="P:DNA integration"/>
    <property type="evidence" value="ECO:0007669"/>
    <property type="project" value="InterPro"/>
</dbReference>
<evidence type="ECO:0000256" key="3">
    <source>
        <dbReference type="SAM" id="MobiDB-lite"/>
    </source>
</evidence>
<dbReference type="Pfam" id="PF13976">
    <property type="entry name" value="gag_pre-integrs"/>
    <property type="match status" value="1"/>
</dbReference>
<dbReference type="Gene3D" id="3.30.420.10">
    <property type="entry name" value="Ribonuclease H-like superfamily/Ribonuclease H"/>
    <property type="match status" value="1"/>
</dbReference>
<feature type="domain" description="Integrase catalytic" evidence="4">
    <location>
        <begin position="292"/>
        <end position="468"/>
    </location>
</feature>
<dbReference type="Pfam" id="PF07727">
    <property type="entry name" value="RVT_2"/>
    <property type="match status" value="1"/>
</dbReference>
<keyword evidence="2" id="KW-0378">Hydrolase</keyword>
<dbReference type="InterPro" id="IPR025724">
    <property type="entry name" value="GAG-pre-integrase_dom"/>
</dbReference>
<dbReference type="PROSITE" id="PS50994">
    <property type="entry name" value="INTEGRASE"/>
    <property type="match status" value="1"/>
</dbReference>
<dbReference type="PANTHER" id="PTHR42648:SF18">
    <property type="entry name" value="RETROTRANSPOSON, UNCLASSIFIED-LIKE PROTEIN"/>
    <property type="match status" value="1"/>
</dbReference>
<dbReference type="AlphaFoldDB" id="A0A6A3CZW7"/>
<evidence type="ECO:0000256" key="1">
    <source>
        <dbReference type="ARBA" id="ARBA00022723"/>
    </source>
</evidence>
<dbReference type="Pfam" id="PF00665">
    <property type="entry name" value="rve"/>
    <property type="match status" value="1"/>
</dbReference>
<comment type="caution">
    <text evidence="5">The sequence shown here is derived from an EMBL/GenBank/DDBJ whole genome shotgun (WGS) entry which is preliminary data.</text>
</comment>
<dbReference type="GO" id="GO:0046872">
    <property type="term" value="F:metal ion binding"/>
    <property type="evidence" value="ECO:0007669"/>
    <property type="project" value="UniProtKB-KW"/>
</dbReference>
<dbReference type="CDD" id="cd09272">
    <property type="entry name" value="RNase_HI_RT_Ty1"/>
    <property type="match status" value="1"/>
</dbReference>
<evidence type="ECO:0000256" key="2">
    <source>
        <dbReference type="ARBA" id="ARBA00022801"/>
    </source>
</evidence>
<dbReference type="SUPFAM" id="SSF56672">
    <property type="entry name" value="DNA/RNA polymerases"/>
    <property type="match status" value="1"/>
</dbReference>
<evidence type="ECO:0000259" key="4">
    <source>
        <dbReference type="PROSITE" id="PS50994"/>
    </source>
</evidence>
<reference evidence="5" key="1">
    <citation type="submission" date="2019-09" db="EMBL/GenBank/DDBJ databases">
        <title>Draft genome information of white flower Hibiscus syriacus.</title>
        <authorList>
            <person name="Kim Y.-M."/>
        </authorList>
    </citation>
    <scope>NUCLEOTIDE SEQUENCE [LARGE SCALE GENOMIC DNA]</scope>
    <source>
        <strain evidence="5">YM2019G1</strain>
    </source>
</reference>
<keyword evidence="1" id="KW-0479">Metal-binding</keyword>
<gene>
    <name evidence="5" type="ORF">F3Y22_tig00001818pilonHSYRG00071</name>
</gene>